<name>A0A2A5WMU6_9GAMM</name>
<protein>
    <submittedName>
        <fullName evidence="2">Uncharacterized protein</fullName>
    </submittedName>
</protein>
<feature type="compositionally biased region" description="Polar residues" evidence="1">
    <location>
        <begin position="43"/>
        <end position="55"/>
    </location>
</feature>
<reference evidence="2 3" key="1">
    <citation type="submission" date="2017-08" db="EMBL/GenBank/DDBJ databases">
        <title>Fine stratification of microbial communities through a metagenomic profile of the photic zone.</title>
        <authorList>
            <person name="Haro-Moreno J.M."/>
            <person name="Lopez-Perez M."/>
            <person name="De La Torre J."/>
            <person name="Picazo A."/>
            <person name="Camacho A."/>
            <person name="Rodriguez-Valera F."/>
        </authorList>
    </citation>
    <scope>NUCLEOTIDE SEQUENCE [LARGE SCALE GENOMIC DNA]</scope>
    <source>
        <strain evidence="2">MED-G24</strain>
    </source>
</reference>
<sequence>MRFGQLAMLFSCLGGGVLGWLEHDQWRQFDGSRSDIAEPTVVGNESQVWSPSSRGGDQGSEVPVGIDAVGIADVTGRVATLYDSGRLMTALDLLLISDRLPQSVAEPH</sequence>
<dbReference type="AlphaFoldDB" id="A0A2A5WMU6"/>
<gene>
    <name evidence="2" type="ORF">CNE99_08080</name>
</gene>
<proteinExistence type="predicted"/>
<evidence type="ECO:0000313" key="3">
    <source>
        <dbReference type="Proteomes" id="UP000219327"/>
    </source>
</evidence>
<comment type="caution">
    <text evidence="2">The sequence shown here is derived from an EMBL/GenBank/DDBJ whole genome shotgun (WGS) entry which is preliminary data.</text>
</comment>
<dbReference type="Proteomes" id="UP000219327">
    <property type="component" value="Unassembled WGS sequence"/>
</dbReference>
<organism evidence="2 3">
    <name type="scientific">OM182 bacterium MED-G24</name>
    <dbReference type="NCBI Taxonomy" id="1986255"/>
    <lineage>
        <taxon>Bacteria</taxon>
        <taxon>Pseudomonadati</taxon>
        <taxon>Pseudomonadota</taxon>
        <taxon>Gammaproteobacteria</taxon>
        <taxon>OMG group</taxon>
        <taxon>OM182 clade</taxon>
    </lineage>
</organism>
<accession>A0A2A5WMU6</accession>
<dbReference type="EMBL" id="NTKD01000047">
    <property type="protein sequence ID" value="PDH37544.1"/>
    <property type="molecule type" value="Genomic_DNA"/>
</dbReference>
<evidence type="ECO:0000256" key="1">
    <source>
        <dbReference type="SAM" id="MobiDB-lite"/>
    </source>
</evidence>
<evidence type="ECO:0000313" key="2">
    <source>
        <dbReference type="EMBL" id="PDH37544.1"/>
    </source>
</evidence>
<feature type="region of interest" description="Disordered" evidence="1">
    <location>
        <begin position="41"/>
        <end position="61"/>
    </location>
</feature>